<evidence type="ECO:0000256" key="1">
    <source>
        <dbReference type="SAM" id="MobiDB-lite"/>
    </source>
</evidence>
<reference evidence="2 3" key="1">
    <citation type="submission" date="2023-10" db="EMBL/GenBank/DDBJ databases">
        <title>Chromosome-scale genome assembly provides insights into flower coloration mechanisms of Canna indica.</title>
        <authorList>
            <person name="Li C."/>
        </authorList>
    </citation>
    <scope>NUCLEOTIDE SEQUENCE [LARGE SCALE GENOMIC DNA]</scope>
    <source>
        <tissue evidence="2">Flower</tissue>
    </source>
</reference>
<protein>
    <submittedName>
        <fullName evidence="2">Uncharacterized protein</fullName>
    </submittedName>
</protein>
<feature type="region of interest" description="Disordered" evidence="1">
    <location>
        <begin position="63"/>
        <end position="101"/>
    </location>
</feature>
<proteinExistence type="predicted"/>
<feature type="compositionally biased region" description="Low complexity" evidence="1">
    <location>
        <begin position="8"/>
        <end position="21"/>
    </location>
</feature>
<accession>A0AAQ3L1L3</accession>
<dbReference type="EMBL" id="CP136896">
    <property type="protein sequence ID" value="WOL15242.1"/>
    <property type="molecule type" value="Genomic_DNA"/>
</dbReference>
<sequence length="418" mass="46447">MSLNRVPSSLKSSVGSKSTTVHLGGSGGGEGGSFCIHDERNGTFYNSSWVSRLQPRLLSRPRAEPLLLPPPRPSQQKSDPGLPRDVVTVSTDESRTRTSISNPTSSFVVRRYFNLFEQRTAAIPPPRLPAPPRIVVDDGGDQSVNGFGPFQFRSISSALPRVRQERVEDIYNCSGKALGKDCHGEGGGYFPLFRRMAHVGEELDGERGNLGSRVGRQRPVHAEEQFDNSDACFTTRSVPVCHNQVKLSPFFQFRPPPSNCSYPIDTNKRIVGYPTSGGCTKILENQTKMRPASSGNWNSPLPISYFPQQGVADNNQSWRRYERNLSADPWHSGASIHHVARSRSNCYDNGADKPASISTSHDHPRVFHQNMVGNHLEKMVCINEPEEAISRLNTGRFKRSAKFDDTLPLKFRKLSNDD</sequence>
<dbReference type="AlphaFoldDB" id="A0AAQ3L1L3"/>
<name>A0AAQ3L1L3_9LILI</name>
<gene>
    <name evidence="2" type="ORF">Cni_G24023</name>
</gene>
<evidence type="ECO:0000313" key="3">
    <source>
        <dbReference type="Proteomes" id="UP001327560"/>
    </source>
</evidence>
<keyword evidence="3" id="KW-1185">Reference proteome</keyword>
<organism evidence="2 3">
    <name type="scientific">Canna indica</name>
    <name type="common">Indian-shot</name>
    <dbReference type="NCBI Taxonomy" id="4628"/>
    <lineage>
        <taxon>Eukaryota</taxon>
        <taxon>Viridiplantae</taxon>
        <taxon>Streptophyta</taxon>
        <taxon>Embryophyta</taxon>
        <taxon>Tracheophyta</taxon>
        <taxon>Spermatophyta</taxon>
        <taxon>Magnoliopsida</taxon>
        <taxon>Liliopsida</taxon>
        <taxon>Zingiberales</taxon>
        <taxon>Cannaceae</taxon>
        <taxon>Canna</taxon>
    </lineage>
</organism>
<feature type="region of interest" description="Disordered" evidence="1">
    <location>
        <begin position="1"/>
        <end position="31"/>
    </location>
</feature>
<evidence type="ECO:0000313" key="2">
    <source>
        <dbReference type="EMBL" id="WOL15242.1"/>
    </source>
</evidence>
<dbReference type="Proteomes" id="UP001327560">
    <property type="component" value="Chromosome 7"/>
</dbReference>